<gene>
    <name evidence="3" type="ORF">QPX42_03210</name>
</gene>
<dbReference type="Proteomes" id="UP001224412">
    <property type="component" value="Unassembled WGS sequence"/>
</dbReference>
<evidence type="ECO:0000313" key="4">
    <source>
        <dbReference type="Proteomes" id="UP001224412"/>
    </source>
</evidence>
<accession>A0AAP4BQN9</accession>
<name>A0AAP4BQN9_9CORY</name>
<evidence type="ECO:0000256" key="1">
    <source>
        <dbReference type="SAM" id="MobiDB-lite"/>
    </source>
</evidence>
<sequence>MKSNTFRRVSIAAATAALGLTLAACSNGGNGAPVTVTETAAPAQQNNQNNQNSGQETVTVTEGAGANAGANAGNNAGAGAGAGQAGGGAATNNLPTDITGYTGEAERDLTEERLTKDEVAQVLQRAHNGQAKVKWDNDGYWEVESGGIDIDIDQNGLILNVDR</sequence>
<feature type="signal peptide" evidence="2">
    <location>
        <begin position="1"/>
        <end position="31"/>
    </location>
</feature>
<dbReference type="AlphaFoldDB" id="A0AAP4BQN9"/>
<dbReference type="EMBL" id="JASNVH010000004">
    <property type="protein sequence ID" value="MDK4306560.1"/>
    <property type="molecule type" value="Genomic_DNA"/>
</dbReference>
<feature type="chain" id="PRO_5042833806" description="PepSY domain-containing protein" evidence="2">
    <location>
        <begin position="32"/>
        <end position="163"/>
    </location>
</feature>
<protein>
    <recommendedName>
        <fullName evidence="5">PepSY domain-containing protein</fullName>
    </recommendedName>
</protein>
<comment type="caution">
    <text evidence="3">The sequence shown here is derived from an EMBL/GenBank/DDBJ whole genome shotgun (WGS) entry which is preliminary data.</text>
</comment>
<keyword evidence="2" id="KW-0732">Signal</keyword>
<evidence type="ECO:0000256" key="2">
    <source>
        <dbReference type="SAM" id="SignalP"/>
    </source>
</evidence>
<proteinExistence type="predicted"/>
<feature type="compositionally biased region" description="Gly residues" evidence="1">
    <location>
        <begin position="76"/>
        <end position="89"/>
    </location>
</feature>
<reference evidence="3" key="1">
    <citation type="submission" date="2023-05" db="EMBL/GenBank/DDBJ databases">
        <title>Metabolic capabilities are highly conserved among human nasal-associated Corynebacterium species in pangenomic analyses.</title>
        <authorList>
            <person name="Tran T.H."/>
            <person name="Roberts A.Q."/>
            <person name="Escapa I.F."/>
            <person name="Gao W."/>
            <person name="Conlan S."/>
            <person name="Kong H."/>
            <person name="Segre J.A."/>
            <person name="Kelly M.S."/>
            <person name="Lemon K.P."/>
        </authorList>
    </citation>
    <scope>NUCLEOTIDE SEQUENCE</scope>
    <source>
        <strain evidence="3">KPL2773</strain>
    </source>
</reference>
<evidence type="ECO:0008006" key="5">
    <source>
        <dbReference type="Google" id="ProtNLM"/>
    </source>
</evidence>
<dbReference type="PROSITE" id="PS51257">
    <property type="entry name" value="PROKAR_LIPOPROTEIN"/>
    <property type="match status" value="1"/>
</dbReference>
<evidence type="ECO:0000313" key="3">
    <source>
        <dbReference type="EMBL" id="MDK4306560.1"/>
    </source>
</evidence>
<feature type="region of interest" description="Disordered" evidence="1">
    <location>
        <begin position="64"/>
        <end position="100"/>
    </location>
</feature>
<organism evidence="3 4">
    <name type="scientific">Corynebacterium pseudodiphtheriticum</name>
    <dbReference type="NCBI Taxonomy" id="37637"/>
    <lineage>
        <taxon>Bacteria</taxon>
        <taxon>Bacillati</taxon>
        <taxon>Actinomycetota</taxon>
        <taxon>Actinomycetes</taxon>
        <taxon>Mycobacteriales</taxon>
        <taxon>Corynebacteriaceae</taxon>
        <taxon>Corynebacterium</taxon>
    </lineage>
</organism>
<dbReference type="RefSeq" id="WP_284589025.1">
    <property type="nucleotide sequence ID" value="NZ_JASNUC010000008.1"/>
</dbReference>
<feature type="compositionally biased region" description="Low complexity" evidence="1">
    <location>
        <begin position="64"/>
        <end position="75"/>
    </location>
</feature>